<organism evidence="1 2">
    <name type="scientific">Prorocentrum cordatum</name>
    <dbReference type="NCBI Taxonomy" id="2364126"/>
    <lineage>
        <taxon>Eukaryota</taxon>
        <taxon>Sar</taxon>
        <taxon>Alveolata</taxon>
        <taxon>Dinophyceae</taxon>
        <taxon>Prorocentrales</taxon>
        <taxon>Prorocentraceae</taxon>
        <taxon>Prorocentrum</taxon>
    </lineage>
</organism>
<gene>
    <name evidence="1" type="ORF">PCOR1329_LOCUS46715</name>
</gene>
<keyword evidence="2" id="KW-1185">Reference proteome</keyword>
<protein>
    <submittedName>
        <fullName evidence="1">Uncharacterized protein</fullName>
    </submittedName>
</protein>
<evidence type="ECO:0000313" key="1">
    <source>
        <dbReference type="EMBL" id="CAK0856293.1"/>
    </source>
</evidence>
<proteinExistence type="predicted"/>
<accession>A0ABN9UAD1</accession>
<feature type="non-terminal residue" evidence="1">
    <location>
        <position position="1"/>
    </location>
</feature>
<sequence>TLSTLKANIGRLEAVGEAKGVDFALMQEILNEADVSKTVGSMRFNCFLRLYNDAMRRIEQRQKTERLLLGDMESQANLRLPRRPPVHAVIGPVGTPQLHPELVATPFLLRKGPGLGLGKDAVGGGFCSPPAREPPRPLWRQPSAGGLPGGSAAQVLRCSPGLGASISAPSLPLPALAPLRAGSQARAGVPQAPSAPPPCPARMRFIVG</sequence>
<evidence type="ECO:0000313" key="2">
    <source>
        <dbReference type="Proteomes" id="UP001189429"/>
    </source>
</evidence>
<comment type="caution">
    <text evidence="1">The sequence shown here is derived from an EMBL/GenBank/DDBJ whole genome shotgun (WGS) entry which is preliminary data.</text>
</comment>
<dbReference type="Proteomes" id="UP001189429">
    <property type="component" value="Unassembled WGS sequence"/>
</dbReference>
<dbReference type="EMBL" id="CAUYUJ010015619">
    <property type="protein sequence ID" value="CAK0856293.1"/>
    <property type="molecule type" value="Genomic_DNA"/>
</dbReference>
<name>A0ABN9UAD1_9DINO</name>
<reference evidence="1" key="1">
    <citation type="submission" date="2023-10" db="EMBL/GenBank/DDBJ databases">
        <authorList>
            <person name="Chen Y."/>
            <person name="Shah S."/>
            <person name="Dougan E. K."/>
            <person name="Thang M."/>
            <person name="Chan C."/>
        </authorList>
    </citation>
    <scope>NUCLEOTIDE SEQUENCE [LARGE SCALE GENOMIC DNA]</scope>
</reference>